<gene>
    <name evidence="1" type="ORF">SAMN05421544_1223</name>
</gene>
<evidence type="ECO:0000313" key="1">
    <source>
        <dbReference type="EMBL" id="SDE73980.1"/>
    </source>
</evidence>
<dbReference type="Proteomes" id="UP000198517">
    <property type="component" value="Unassembled WGS sequence"/>
</dbReference>
<proteinExistence type="predicted"/>
<dbReference type="EMBL" id="FNAS01000022">
    <property type="protein sequence ID" value="SDE73980.1"/>
    <property type="molecule type" value="Genomic_DNA"/>
</dbReference>
<protein>
    <submittedName>
        <fullName evidence="1">Uncharacterized protein</fullName>
    </submittedName>
</protein>
<dbReference type="RefSeq" id="WP_176763300.1">
    <property type="nucleotide sequence ID" value="NZ_FNAS01000022.1"/>
</dbReference>
<name>A0A1G7FDM5_9FLAO</name>
<evidence type="ECO:0000313" key="2">
    <source>
        <dbReference type="Proteomes" id="UP000198517"/>
    </source>
</evidence>
<dbReference type="AlphaFoldDB" id="A0A1G7FDM5"/>
<reference evidence="1 2" key="1">
    <citation type="submission" date="2016-10" db="EMBL/GenBank/DDBJ databases">
        <authorList>
            <person name="de Groot N.N."/>
        </authorList>
    </citation>
    <scope>NUCLEOTIDE SEQUENCE [LARGE SCALE GENOMIC DNA]</scope>
    <source>
        <strain evidence="1 2">DSM 24015</strain>
    </source>
</reference>
<keyword evidence="2" id="KW-1185">Reference proteome</keyword>
<organism evidence="1 2">
    <name type="scientific">Riemerella columbipharyngis</name>
    <dbReference type="NCBI Taxonomy" id="1071918"/>
    <lineage>
        <taxon>Bacteria</taxon>
        <taxon>Pseudomonadati</taxon>
        <taxon>Bacteroidota</taxon>
        <taxon>Flavobacteriia</taxon>
        <taxon>Flavobacteriales</taxon>
        <taxon>Weeksellaceae</taxon>
        <taxon>Riemerella</taxon>
    </lineage>
</organism>
<accession>A0A1G7FDM5</accession>
<sequence length="54" mass="6243">MKKLLKRLFTPLIREVVREEIKNLNLLAGHKLEEVVSNVLSSAIFEKTDYQSSN</sequence>
<dbReference type="STRING" id="1071918.SAMN05421544_1223"/>